<accession>A0A7K1T6J4</accession>
<reference evidence="5 6" key="1">
    <citation type="submission" date="2019-11" db="EMBL/GenBank/DDBJ databases">
        <title>Whole genome shotgun sequencing (WGS) data from Adlercreutzia equolifaciens ResAG-91, Eggerthella lenta MRI-F36, MRI-F37, MRI-F40, ResAG-49, ResAG-88, ResAG-121, ResAG-145, and Gordonibacter sp. ResAG-5, ResAG-26, ResAG-43, ResAG-50, ResAG-59.</title>
        <authorList>
            <person name="Stoll D.A."/>
            <person name="Danylec N."/>
            <person name="Franz C.M.A.P."/>
            <person name="Huch M."/>
        </authorList>
    </citation>
    <scope>NUCLEOTIDE SEQUENCE [LARGE SCALE GENOMIC DNA]</scope>
    <source>
        <strain evidence="5 6">ResAG-91</strain>
    </source>
</reference>
<evidence type="ECO:0000256" key="4">
    <source>
        <dbReference type="SAM" id="Phobius"/>
    </source>
</evidence>
<dbReference type="InterPro" id="IPR002053">
    <property type="entry name" value="Glyco_hydro_25"/>
</dbReference>
<dbReference type="Proteomes" id="UP000488839">
    <property type="component" value="Unassembled WGS sequence"/>
</dbReference>
<evidence type="ECO:0000256" key="1">
    <source>
        <dbReference type="ARBA" id="ARBA00010646"/>
    </source>
</evidence>
<feature type="repeat" description="Cell wall-binding" evidence="3">
    <location>
        <begin position="486"/>
        <end position="505"/>
    </location>
</feature>
<dbReference type="PROSITE" id="PS51904">
    <property type="entry name" value="GLYCOSYL_HYDROL_F25_2"/>
    <property type="match status" value="1"/>
</dbReference>
<keyword evidence="4" id="KW-0812">Transmembrane</keyword>
<dbReference type="SUPFAM" id="SSF51445">
    <property type="entry name" value="(Trans)glycosidases"/>
    <property type="match status" value="1"/>
</dbReference>
<dbReference type="Pfam" id="PF01183">
    <property type="entry name" value="Glyco_hydro_25"/>
    <property type="match status" value="1"/>
</dbReference>
<dbReference type="Gene3D" id="2.10.270.10">
    <property type="entry name" value="Cholin Binding"/>
    <property type="match status" value="3"/>
</dbReference>
<feature type="repeat" description="Cell wall-binding" evidence="3">
    <location>
        <begin position="506"/>
        <end position="525"/>
    </location>
</feature>
<dbReference type="Gene3D" id="3.20.20.80">
    <property type="entry name" value="Glycosidases"/>
    <property type="match status" value="1"/>
</dbReference>
<organism evidence="5 6">
    <name type="scientific">Adlercreutzia rubneri</name>
    <dbReference type="NCBI Taxonomy" id="2916441"/>
    <lineage>
        <taxon>Bacteria</taxon>
        <taxon>Bacillati</taxon>
        <taxon>Actinomycetota</taxon>
        <taxon>Coriobacteriia</taxon>
        <taxon>Eggerthellales</taxon>
        <taxon>Eggerthellaceae</taxon>
        <taxon>Adlercreutzia</taxon>
    </lineage>
</organism>
<evidence type="ECO:0000256" key="2">
    <source>
        <dbReference type="ARBA" id="ARBA00022737"/>
    </source>
</evidence>
<dbReference type="AlphaFoldDB" id="A0A7K1T6J4"/>
<dbReference type="EMBL" id="WPOO01000014">
    <property type="protein sequence ID" value="MVN59239.1"/>
    <property type="molecule type" value="Genomic_DNA"/>
</dbReference>
<evidence type="ECO:0000313" key="6">
    <source>
        <dbReference type="Proteomes" id="UP000488839"/>
    </source>
</evidence>
<evidence type="ECO:0000313" key="5">
    <source>
        <dbReference type="EMBL" id="MVN59239.1"/>
    </source>
</evidence>
<keyword evidence="4" id="KW-1133">Transmembrane helix</keyword>
<evidence type="ECO:0000256" key="3">
    <source>
        <dbReference type="PROSITE-ProRule" id="PRU00591"/>
    </source>
</evidence>
<sequence>MLLLCFKRRLQTNQNRTHGPLLRICAGYASFQEVLFMSKSHRSKSVAAVLAAVLALGMVPSAAFGVPAGAAADDVPDSWRYDKGEWIFAEPEPQGDVMVLSYQEGWNWPKIEGGYQSNDGNVVNAVKRGMDVSYWQGLINWERAKADGIDFAILRCGYVKTLGRPQVDQQWKRNAQECERLGIPYGVYIYSYAKTVEAAKAEADHVINTLKGFSPTYPVYFDLEEKSLESTSNRMLLANMASAFCDKIAAAGHTPGIYANTNWWNNYLTDPVFDQWERWVAQYNSKCSYTRGSYRLWQCSASGKVDGIVGNVDLDLEFDGAFASNPVRKTWVKVGSNWYLRDSGGNNLIGWQVVNGQRYYLAASGVMQTGWVSYEGSWYYLSGSGAMKTGWARSGGKWYYLDPSSGRMLTGWQTVDGKRYYLTPGNGAMVTGTQTIGGVTYRFDDSGALIEGGAGNANTGASASGVSGWVSSGGHWYLKDSSGRNLTGWQKVRGTWYYMDASGVMLTGWQKVGGTWYYLKGSGAMATGWQKLGGTWYYLKSSGAMAKGWYKVGGKWYYSNSSGAMQANRWIGNYYVTGSGAMATSAWIGRYHVNASGLWDKTR</sequence>
<evidence type="ECO:0008006" key="7">
    <source>
        <dbReference type="Google" id="ProtNLM"/>
    </source>
</evidence>
<dbReference type="GO" id="GO:0016998">
    <property type="term" value="P:cell wall macromolecule catabolic process"/>
    <property type="evidence" value="ECO:0007669"/>
    <property type="project" value="InterPro"/>
</dbReference>
<dbReference type="InterPro" id="IPR017853">
    <property type="entry name" value="GH"/>
</dbReference>
<comment type="similarity">
    <text evidence="1">Belongs to the glycosyl hydrolase 25 family.</text>
</comment>
<feature type="transmembrane region" description="Helical" evidence="4">
    <location>
        <begin position="46"/>
        <end position="66"/>
    </location>
</feature>
<feature type="repeat" description="Cell wall-binding" evidence="3">
    <location>
        <begin position="546"/>
        <end position="565"/>
    </location>
</feature>
<gene>
    <name evidence="5" type="ORF">GO707_08385</name>
</gene>
<keyword evidence="6" id="KW-1185">Reference proteome</keyword>
<dbReference type="GO" id="GO:0016052">
    <property type="term" value="P:carbohydrate catabolic process"/>
    <property type="evidence" value="ECO:0007669"/>
    <property type="project" value="TreeGrafter"/>
</dbReference>
<dbReference type="Pfam" id="PF19127">
    <property type="entry name" value="Choline_bind_3"/>
    <property type="match status" value="2"/>
</dbReference>
<dbReference type="SUPFAM" id="SSF69360">
    <property type="entry name" value="Cell wall binding repeat"/>
    <property type="match status" value="2"/>
</dbReference>
<keyword evidence="2" id="KW-0677">Repeat</keyword>
<dbReference type="GO" id="GO:0003796">
    <property type="term" value="F:lysozyme activity"/>
    <property type="evidence" value="ECO:0007669"/>
    <property type="project" value="InterPro"/>
</dbReference>
<dbReference type="InterPro" id="IPR018337">
    <property type="entry name" value="Cell_wall/Cho-bd_repeat"/>
</dbReference>
<name>A0A7K1T6J4_9ACTN</name>
<dbReference type="GO" id="GO:0009253">
    <property type="term" value="P:peptidoglycan catabolic process"/>
    <property type="evidence" value="ECO:0007669"/>
    <property type="project" value="InterPro"/>
</dbReference>
<proteinExistence type="inferred from homology"/>
<dbReference type="PROSITE" id="PS51170">
    <property type="entry name" value="CW"/>
    <property type="match status" value="5"/>
</dbReference>
<feature type="repeat" description="Cell wall-binding" evidence="3">
    <location>
        <begin position="526"/>
        <end position="545"/>
    </location>
</feature>
<protein>
    <recommendedName>
        <fullName evidence="7">Glycoside hydrolase</fullName>
    </recommendedName>
</protein>
<comment type="caution">
    <text evidence="5">The sequence shown here is derived from an EMBL/GenBank/DDBJ whole genome shotgun (WGS) entry which is preliminary data.</text>
</comment>
<dbReference type="Pfam" id="PF19085">
    <property type="entry name" value="Choline_bind_2"/>
    <property type="match status" value="1"/>
</dbReference>
<dbReference type="PANTHER" id="PTHR34135">
    <property type="entry name" value="LYSOZYME"/>
    <property type="match status" value="1"/>
</dbReference>
<dbReference type="Pfam" id="PF01473">
    <property type="entry name" value="Choline_bind_1"/>
    <property type="match status" value="4"/>
</dbReference>
<dbReference type="PANTHER" id="PTHR34135:SF2">
    <property type="entry name" value="LYSOZYME"/>
    <property type="match status" value="1"/>
</dbReference>
<dbReference type="CDD" id="cd06414">
    <property type="entry name" value="GH25_LytC-like"/>
    <property type="match status" value="1"/>
</dbReference>
<keyword evidence="4" id="KW-0472">Membrane</keyword>
<feature type="repeat" description="Cell wall-binding" evidence="3">
    <location>
        <begin position="368"/>
        <end position="387"/>
    </location>
</feature>